<organism evidence="1 2">
    <name type="scientific">Bagarius yarrelli</name>
    <name type="common">Goonch</name>
    <name type="synonym">Bagrus yarrelli</name>
    <dbReference type="NCBI Taxonomy" id="175774"/>
    <lineage>
        <taxon>Eukaryota</taxon>
        <taxon>Metazoa</taxon>
        <taxon>Chordata</taxon>
        <taxon>Craniata</taxon>
        <taxon>Vertebrata</taxon>
        <taxon>Euteleostomi</taxon>
        <taxon>Actinopterygii</taxon>
        <taxon>Neopterygii</taxon>
        <taxon>Teleostei</taxon>
        <taxon>Ostariophysi</taxon>
        <taxon>Siluriformes</taxon>
        <taxon>Sisoridae</taxon>
        <taxon>Sisorinae</taxon>
        <taxon>Bagarius</taxon>
    </lineage>
</organism>
<evidence type="ECO:0000313" key="2">
    <source>
        <dbReference type="Proteomes" id="UP000319801"/>
    </source>
</evidence>
<evidence type="ECO:0000313" key="1">
    <source>
        <dbReference type="EMBL" id="TSO88102.1"/>
    </source>
</evidence>
<dbReference type="Pfam" id="PF01161">
    <property type="entry name" value="PBP"/>
    <property type="match status" value="1"/>
</dbReference>
<gene>
    <name evidence="1" type="ORF">Baya_10549</name>
</gene>
<keyword evidence="2" id="KW-1185">Reference proteome</keyword>
<sequence>MQQKKYTLMMVDPDAPSRTNPTRAHWRHWLLADIKGSSLRSGNIKGTLLTEYTRPTPPKRSGFHRYQFLLYEQNTGSMLSLSQQEQVSLGNWDPEAFVEKFGLVGPVASLQFLTQHYED</sequence>
<comment type="caution">
    <text evidence="1">The sequence shown here is derived from an EMBL/GenBank/DDBJ whole genome shotgun (WGS) entry which is preliminary data.</text>
</comment>
<proteinExistence type="predicted"/>
<name>A0A556UFT7_BAGYA</name>
<dbReference type="SUPFAM" id="SSF49777">
    <property type="entry name" value="PEBP-like"/>
    <property type="match status" value="1"/>
</dbReference>
<dbReference type="CDD" id="cd00866">
    <property type="entry name" value="PEBP_euk"/>
    <property type="match status" value="1"/>
</dbReference>
<reference evidence="1 2" key="1">
    <citation type="journal article" date="2019" name="Genome Biol. Evol.">
        <title>Whole-Genome Sequencing of the Giant Devil Catfish, Bagarius yarrelli.</title>
        <authorList>
            <person name="Jiang W."/>
            <person name="Lv Y."/>
            <person name="Cheng L."/>
            <person name="Yang K."/>
            <person name="Chao B."/>
            <person name="Wang X."/>
            <person name="Li Y."/>
            <person name="Pan X."/>
            <person name="You X."/>
            <person name="Zhang Y."/>
            <person name="Yang J."/>
            <person name="Li J."/>
            <person name="Zhang X."/>
            <person name="Liu S."/>
            <person name="Sun C."/>
            <person name="Yang J."/>
            <person name="Shi Q."/>
        </authorList>
    </citation>
    <scope>NUCLEOTIDE SEQUENCE [LARGE SCALE GENOMIC DNA]</scope>
    <source>
        <strain evidence="1">JWS20170419001</strain>
        <tissue evidence="1">Muscle</tissue>
    </source>
</reference>
<dbReference type="InterPro" id="IPR035810">
    <property type="entry name" value="PEBP_euk"/>
</dbReference>
<dbReference type="InterPro" id="IPR008914">
    <property type="entry name" value="PEBP"/>
</dbReference>
<protein>
    <submittedName>
        <fullName evidence="1">Phosphatidylethanolamine-binding protein 4</fullName>
    </submittedName>
</protein>
<dbReference type="EMBL" id="VCAZ01000071">
    <property type="protein sequence ID" value="TSO88102.1"/>
    <property type="molecule type" value="Genomic_DNA"/>
</dbReference>
<dbReference type="OrthoDB" id="8917545at2759"/>
<dbReference type="PANTHER" id="PTHR11362">
    <property type="entry name" value="PHOSPHATIDYLETHANOLAMINE-BINDING PROTEIN"/>
    <property type="match status" value="1"/>
</dbReference>
<dbReference type="PANTHER" id="PTHR11362:SF82">
    <property type="entry name" value="PHOSPHATIDYLETHANOLAMINE-BINDING PROTEIN 4"/>
    <property type="match status" value="1"/>
</dbReference>
<dbReference type="InterPro" id="IPR036610">
    <property type="entry name" value="PEBP-like_sf"/>
</dbReference>
<dbReference type="AlphaFoldDB" id="A0A556UFT7"/>
<dbReference type="Proteomes" id="UP000319801">
    <property type="component" value="Unassembled WGS sequence"/>
</dbReference>
<accession>A0A556UFT7</accession>
<dbReference type="Gene3D" id="3.90.280.10">
    <property type="entry name" value="PEBP-like"/>
    <property type="match status" value="1"/>
</dbReference>